<dbReference type="GO" id="GO:0032993">
    <property type="term" value="C:protein-DNA complex"/>
    <property type="evidence" value="ECO:0007669"/>
    <property type="project" value="TreeGrafter"/>
</dbReference>
<evidence type="ECO:0000313" key="7">
    <source>
        <dbReference type="Proteomes" id="UP000001058"/>
    </source>
</evidence>
<evidence type="ECO:0000256" key="3">
    <source>
        <dbReference type="ARBA" id="ARBA00023204"/>
    </source>
</evidence>
<sequence>MDLHEISACAHIRSAEDKRALWDGMKKKCRLEARKEDCNAVPTMVMASGSDSTIAAHTCTDRQAAAATSSAAAVVALAASATAPAAPAAPGPVTPAGVAGDGSSTSGGGVSSSVTPPCGDPVVTKQQILTTGPVAEVAAARGPAGAIEHHQPGQRAVITAATTVTVLRSVTDLELAVAHLRARDPRSSRGGSSGGPWDCGDGRGGGASHSLFAALARSVVYQQLATKAASAIWGRVLAVCKATSGDLLTPGQVLSTPAEQLRAAGLSGRKLEYLTGMAEAFATREGWEERLAATHDLDQLVSELTSLRGVGSWTVHMLAMFHLGLPDVLPCGDLGVRRGLQQLHKLPKLPQPKQVEDLTEAWRPY</sequence>
<dbReference type="InterPro" id="IPR003265">
    <property type="entry name" value="HhH-GPD_domain"/>
</dbReference>
<dbReference type="GeneID" id="9621800"/>
<comment type="similarity">
    <text evidence="1">Belongs to the alkylbase DNA glycosidase AlkA family.</text>
</comment>
<evidence type="ECO:0000256" key="1">
    <source>
        <dbReference type="ARBA" id="ARBA00010817"/>
    </source>
</evidence>
<feature type="region of interest" description="Disordered" evidence="4">
    <location>
        <begin position="84"/>
        <end position="123"/>
    </location>
</feature>
<dbReference type="GO" id="GO:0006307">
    <property type="term" value="P:DNA alkylation repair"/>
    <property type="evidence" value="ECO:0007669"/>
    <property type="project" value="TreeGrafter"/>
</dbReference>
<evidence type="ECO:0000313" key="6">
    <source>
        <dbReference type="EMBL" id="EFJ43929.1"/>
    </source>
</evidence>
<evidence type="ECO:0000256" key="2">
    <source>
        <dbReference type="ARBA" id="ARBA00022763"/>
    </source>
</evidence>
<dbReference type="Pfam" id="PF00730">
    <property type="entry name" value="HhH-GPD"/>
    <property type="match status" value="1"/>
</dbReference>
<dbReference type="SUPFAM" id="SSF48150">
    <property type="entry name" value="DNA-glycosylase"/>
    <property type="match status" value="1"/>
</dbReference>
<protein>
    <recommendedName>
        <fullName evidence="5">HhH-GPD domain-containing protein</fullName>
    </recommendedName>
</protein>
<dbReference type="PANTHER" id="PTHR43003:SF5">
    <property type="entry name" value="DNA-3-METHYLADENINE GLYCOSYLASE"/>
    <property type="match status" value="1"/>
</dbReference>
<feature type="non-terminal residue" evidence="6">
    <location>
        <position position="365"/>
    </location>
</feature>
<dbReference type="GO" id="GO:0006285">
    <property type="term" value="P:base-excision repair, AP site formation"/>
    <property type="evidence" value="ECO:0007669"/>
    <property type="project" value="TreeGrafter"/>
</dbReference>
<dbReference type="GO" id="GO:0008725">
    <property type="term" value="F:DNA-3-methyladenine glycosylase activity"/>
    <property type="evidence" value="ECO:0007669"/>
    <property type="project" value="TreeGrafter"/>
</dbReference>
<proteinExistence type="inferred from homology"/>
<dbReference type="eggNOG" id="KOG1918">
    <property type="taxonomic scope" value="Eukaryota"/>
</dbReference>
<dbReference type="Gene3D" id="1.10.340.30">
    <property type="entry name" value="Hypothetical protein, domain 2"/>
    <property type="match status" value="1"/>
</dbReference>
<dbReference type="PANTHER" id="PTHR43003">
    <property type="entry name" value="DNA-3-METHYLADENINE GLYCOSYLASE"/>
    <property type="match status" value="1"/>
</dbReference>
<dbReference type="InParanoid" id="D8U8I4"/>
<dbReference type="SMART" id="SM00478">
    <property type="entry name" value="ENDO3c"/>
    <property type="match status" value="1"/>
</dbReference>
<dbReference type="FunCoup" id="D8U8I4">
    <property type="interactions" value="348"/>
</dbReference>
<dbReference type="STRING" id="3068.D8U8I4"/>
<dbReference type="Gene3D" id="1.10.1670.40">
    <property type="match status" value="1"/>
</dbReference>
<feature type="region of interest" description="Disordered" evidence="4">
    <location>
        <begin position="181"/>
        <end position="201"/>
    </location>
</feature>
<reference evidence="6 7" key="1">
    <citation type="journal article" date="2010" name="Science">
        <title>Genomic analysis of organismal complexity in the multicellular green alga Volvox carteri.</title>
        <authorList>
            <person name="Prochnik S.E."/>
            <person name="Umen J."/>
            <person name="Nedelcu A.M."/>
            <person name="Hallmann A."/>
            <person name="Miller S.M."/>
            <person name="Nishii I."/>
            <person name="Ferris P."/>
            <person name="Kuo A."/>
            <person name="Mitros T."/>
            <person name="Fritz-Laylin L.K."/>
            <person name="Hellsten U."/>
            <person name="Chapman J."/>
            <person name="Simakov O."/>
            <person name="Rensing S.A."/>
            <person name="Terry A."/>
            <person name="Pangilinan J."/>
            <person name="Kapitonov V."/>
            <person name="Jurka J."/>
            <person name="Salamov A."/>
            <person name="Shapiro H."/>
            <person name="Schmutz J."/>
            <person name="Grimwood J."/>
            <person name="Lindquist E."/>
            <person name="Lucas S."/>
            <person name="Grigoriev I.V."/>
            <person name="Schmitt R."/>
            <person name="Kirk D."/>
            <person name="Rokhsar D.S."/>
        </authorList>
    </citation>
    <scope>NUCLEOTIDE SEQUENCE [LARGE SCALE GENOMIC DNA]</scope>
    <source>
        <strain evidence="7">f. Nagariensis / Eve</strain>
    </source>
</reference>
<gene>
    <name evidence="6" type="ORF">VOLCADRAFT_118912</name>
</gene>
<keyword evidence="7" id="KW-1185">Reference proteome</keyword>
<dbReference type="OrthoDB" id="415889at2759"/>
<dbReference type="AlphaFoldDB" id="D8U8I4"/>
<dbReference type="KEGG" id="vcn:VOLCADRAFT_118912"/>
<dbReference type="InterPro" id="IPR011257">
    <property type="entry name" value="DNA_glycosylase"/>
</dbReference>
<feature type="compositionally biased region" description="Low complexity" evidence="4">
    <location>
        <begin position="94"/>
        <end position="104"/>
    </location>
</feature>
<evidence type="ECO:0000259" key="5">
    <source>
        <dbReference type="SMART" id="SM00478"/>
    </source>
</evidence>
<feature type="domain" description="HhH-GPD" evidence="5">
    <location>
        <begin position="220"/>
        <end position="365"/>
    </location>
</feature>
<keyword evidence="3" id="KW-0234">DNA repair</keyword>
<dbReference type="CDD" id="cd00056">
    <property type="entry name" value="ENDO3c"/>
    <property type="match status" value="1"/>
</dbReference>
<organism evidence="7">
    <name type="scientific">Volvox carteri f. nagariensis</name>
    <dbReference type="NCBI Taxonomy" id="3068"/>
    <lineage>
        <taxon>Eukaryota</taxon>
        <taxon>Viridiplantae</taxon>
        <taxon>Chlorophyta</taxon>
        <taxon>core chlorophytes</taxon>
        <taxon>Chlorophyceae</taxon>
        <taxon>CS clade</taxon>
        <taxon>Chlamydomonadales</taxon>
        <taxon>Volvocaceae</taxon>
        <taxon>Volvox</taxon>
    </lineage>
</organism>
<dbReference type="RefSeq" id="XP_002954941.1">
    <property type="nucleotide sequence ID" value="XM_002954895.1"/>
</dbReference>
<dbReference type="InterPro" id="IPR051912">
    <property type="entry name" value="Alkylbase_DNA_Glycosylase/TA"/>
</dbReference>
<name>D8U8I4_VOLCA</name>
<dbReference type="GO" id="GO:0043916">
    <property type="term" value="F:DNA-7-methylguanine glycosylase activity"/>
    <property type="evidence" value="ECO:0007669"/>
    <property type="project" value="TreeGrafter"/>
</dbReference>
<dbReference type="Proteomes" id="UP000001058">
    <property type="component" value="Unassembled WGS sequence"/>
</dbReference>
<accession>D8U8I4</accession>
<keyword evidence="2" id="KW-0227">DNA damage</keyword>
<dbReference type="EMBL" id="GL378368">
    <property type="protein sequence ID" value="EFJ43929.1"/>
    <property type="molecule type" value="Genomic_DNA"/>
</dbReference>
<dbReference type="GO" id="GO:0032131">
    <property type="term" value="F:alkylated DNA binding"/>
    <property type="evidence" value="ECO:0007669"/>
    <property type="project" value="TreeGrafter"/>
</dbReference>
<evidence type="ECO:0000256" key="4">
    <source>
        <dbReference type="SAM" id="MobiDB-lite"/>
    </source>
</evidence>
<dbReference type="FunFam" id="1.10.340.30:FF:000004">
    <property type="entry name" value="DNA-3-methyladenine glycosylase II"/>
    <property type="match status" value="1"/>
</dbReference>
<dbReference type="GO" id="GO:0005634">
    <property type="term" value="C:nucleus"/>
    <property type="evidence" value="ECO:0007669"/>
    <property type="project" value="TreeGrafter"/>
</dbReference>